<keyword evidence="3" id="KW-1185">Reference proteome</keyword>
<dbReference type="AlphaFoldDB" id="A0A938X5L2"/>
<keyword evidence="1" id="KW-0472">Membrane</keyword>
<evidence type="ECO:0000313" key="2">
    <source>
        <dbReference type="EMBL" id="MBM6920641.1"/>
    </source>
</evidence>
<evidence type="ECO:0000256" key="1">
    <source>
        <dbReference type="SAM" id="Phobius"/>
    </source>
</evidence>
<gene>
    <name evidence="2" type="ORF">H6A12_05660</name>
</gene>
<dbReference type="InterPro" id="IPR035897">
    <property type="entry name" value="Toll_tir_struct_dom_sf"/>
</dbReference>
<dbReference type="EMBL" id="JACJKY010000007">
    <property type="protein sequence ID" value="MBM6920641.1"/>
    <property type="molecule type" value="Genomic_DNA"/>
</dbReference>
<evidence type="ECO:0000313" key="3">
    <source>
        <dbReference type="Proteomes" id="UP000774750"/>
    </source>
</evidence>
<organism evidence="2 3">
    <name type="scientific">Merdimmobilis hominis</name>
    <dbReference type="NCBI Taxonomy" id="2897707"/>
    <lineage>
        <taxon>Bacteria</taxon>
        <taxon>Bacillati</taxon>
        <taxon>Bacillota</taxon>
        <taxon>Clostridia</taxon>
        <taxon>Eubacteriales</taxon>
        <taxon>Oscillospiraceae</taxon>
        <taxon>Merdimmobilis</taxon>
    </lineage>
</organism>
<feature type="transmembrane region" description="Helical" evidence="1">
    <location>
        <begin position="188"/>
        <end position="210"/>
    </location>
</feature>
<dbReference type="Proteomes" id="UP000774750">
    <property type="component" value="Unassembled WGS sequence"/>
</dbReference>
<reference evidence="2" key="1">
    <citation type="submission" date="2020-08" db="EMBL/GenBank/DDBJ databases">
        <authorList>
            <person name="Cejkova D."/>
            <person name="Kubasova T."/>
            <person name="Jahodarova E."/>
            <person name="Rychlik I."/>
        </authorList>
    </citation>
    <scope>NUCLEOTIDE SEQUENCE</scope>
    <source>
        <strain evidence="2">An559</strain>
    </source>
</reference>
<comment type="caution">
    <text evidence="2">The sequence shown here is derived from an EMBL/GenBank/DDBJ whole genome shotgun (WGS) entry which is preliminary data.</text>
</comment>
<dbReference type="RefSeq" id="WP_204445729.1">
    <property type="nucleotide sequence ID" value="NZ_JACJKY010000007.1"/>
</dbReference>
<sequence>MKCKNCGGELIFQNGMGVCENCKNTYHFDYGFENTEVYICYTESDAQGRRTKDSIIADELYQKLESKKIHTFYERKSVPYLAGDDLQAVNYQAIYHAKIVLIVGASTAHFEHLISEYKEYFSKKTVIPVYTDIRPEGLPPELNRVQALNYNTIGAEADLLNGILRLLGREKEIHLEELHQRTGKRKKIVAISLSLFLIIGIAAGAVLVLFRESPVDEPESEPVLTSQEIYDNAQTLMESGDYLGAADLFATIPDFRNSTNLLDEIYNRYDGYYLSEDKSVSFYINIQSSTTADLILEKTINGQKVRTEESSVLNNNIITASFTDSENNTGEMTVTLNNDGIHITTILKSESESLFIGNLDLTFMLSQRSDRPMEQSITAETLIQWMTNQTSLSDLNRTGYQVAFDKNMTAGGGINNHFANYYIENTDIKLLLADFDLSSAKSYNDMEKYPLDDFYIVGVIAPAELVCPQEIGGTPHVYDENKILYAPNVQDFILMSDFESGSPEYCVFFTFNESEANAGIDSNSMIGITSQALIGENFSWVERDLNSNFIEASVLSQFKKTHSETSQYYASATVVAEKSNMVLICVDCNCPDCANKYYYYKKNMETGEIQFVTELFSDSYFTQTDMWKNYPELFDEFL</sequence>
<keyword evidence="1" id="KW-1133">Transmembrane helix</keyword>
<keyword evidence="1" id="KW-0812">Transmembrane</keyword>
<dbReference type="Gene3D" id="3.40.50.10140">
    <property type="entry name" value="Toll/interleukin-1 receptor homology (TIR) domain"/>
    <property type="match status" value="1"/>
</dbReference>
<name>A0A938X5L2_9FIRM</name>
<accession>A0A938X5L2</accession>
<proteinExistence type="predicted"/>
<protein>
    <submittedName>
        <fullName evidence="2">TIR domain-containing protein</fullName>
    </submittedName>
</protein>
<reference evidence="2" key="2">
    <citation type="journal article" date="2021" name="Sci. Rep.">
        <title>The distribution of antibiotic resistance genes in chicken gut microbiota commensals.</title>
        <authorList>
            <person name="Juricova H."/>
            <person name="Matiasovicova J."/>
            <person name="Kubasova T."/>
            <person name="Cejkova D."/>
            <person name="Rychlik I."/>
        </authorList>
    </citation>
    <scope>NUCLEOTIDE SEQUENCE</scope>
    <source>
        <strain evidence="2">An559</strain>
    </source>
</reference>